<organism evidence="1 2">
    <name type="scientific">Extremus antarcticus</name>
    <dbReference type="NCBI Taxonomy" id="702011"/>
    <lineage>
        <taxon>Eukaryota</taxon>
        <taxon>Fungi</taxon>
        <taxon>Dikarya</taxon>
        <taxon>Ascomycota</taxon>
        <taxon>Pezizomycotina</taxon>
        <taxon>Dothideomycetes</taxon>
        <taxon>Dothideomycetidae</taxon>
        <taxon>Mycosphaerellales</taxon>
        <taxon>Extremaceae</taxon>
        <taxon>Extremus</taxon>
    </lineage>
</organism>
<dbReference type="EMBL" id="JAWDJX010000031">
    <property type="protein sequence ID" value="KAK3050567.1"/>
    <property type="molecule type" value="Genomic_DNA"/>
</dbReference>
<dbReference type="Proteomes" id="UP001271007">
    <property type="component" value="Unassembled WGS sequence"/>
</dbReference>
<gene>
    <name evidence="1" type="ORF">LTR09_008207</name>
</gene>
<accession>A0AAJ0DHP6</accession>
<evidence type="ECO:0000313" key="2">
    <source>
        <dbReference type="Proteomes" id="UP001271007"/>
    </source>
</evidence>
<protein>
    <submittedName>
        <fullName evidence="1">Uncharacterized protein</fullName>
    </submittedName>
</protein>
<evidence type="ECO:0000313" key="1">
    <source>
        <dbReference type="EMBL" id="KAK3050567.1"/>
    </source>
</evidence>
<reference evidence="1" key="1">
    <citation type="submission" date="2023-04" db="EMBL/GenBank/DDBJ databases">
        <title>Black Yeasts Isolated from many extreme environments.</title>
        <authorList>
            <person name="Coleine C."/>
            <person name="Stajich J.E."/>
            <person name="Selbmann L."/>
        </authorList>
    </citation>
    <scope>NUCLEOTIDE SEQUENCE</scope>
    <source>
        <strain evidence="1">CCFEE 5312</strain>
    </source>
</reference>
<proteinExistence type="predicted"/>
<name>A0AAJ0DHP6_9PEZI</name>
<dbReference type="AlphaFoldDB" id="A0AAJ0DHP6"/>
<comment type="caution">
    <text evidence="1">The sequence shown here is derived from an EMBL/GenBank/DDBJ whole genome shotgun (WGS) entry which is preliminary data.</text>
</comment>
<keyword evidence="2" id="KW-1185">Reference proteome</keyword>
<sequence>MSMETITIDPRGDICIVARRGGEAAPVGYLVSSRVLSLASDAFATLLGPNFREGQALAQSASLPIQISLPEDDAHLCGIGCAKTLPEYLGIAIAFRTPALEATVAFGIAITTGGAVEAYGNASRSQQRIQDTMLADLVPAEYGEKIDLYREHLSTQWTHELLKLIEPLTSKNDHVGEGYRDEHDADYMCDHDKQVIKEFHGHMGRMHVTGTHADPYPLLYQAVRMEEFALRLRQGYGEWDETGQDCTACDFLKDIEKKFADFFKRTIGRRRGEMSSEAQDVRGCDCGYSQRQRHVSDCDCGYSEAMRLLFYGKLGHTLMYLSRLATHVYGQLGLTPRIDDDSDSE</sequence>